<proteinExistence type="predicted"/>
<keyword evidence="2" id="KW-1185">Reference proteome</keyword>
<dbReference type="AlphaFoldDB" id="A0ABD2MUJ1"/>
<organism evidence="1 2">
    <name type="scientific">Cryptolaemus montrouzieri</name>
    <dbReference type="NCBI Taxonomy" id="559131"/>
    <lineage>
        <taxon>Eukaryota</taxon>
        <taxon>Metazoa</taxon>
        <taxon>Ecdysozoa</taxon>
        <taxon>Arthropoda</taxon>
        <taxon>Hexapoda</taxon>
        <taxon>Insecta</taxon>
        <taxon>Pterygota</taxon>
        <taxon>Neoptera</taxon>
        <taxon>Endopterygota</taxon>
        <taxon>Coleoptera</taxon>
        <taxon>Polyphaga</taxon>
        <taxon>Cucujiformia</taxon>
        <taxon>Coccinelloidea</taxon>
        <taxon>Coccinellidae</taxon>
        <taxon>Scymninae</taxon>
        <taxon>Scymnini</taxon>
        <taxon>Cryptolaemus</taxon>
    </lineage>
</organism>
<evidence type="ECO:0000313" key="2">
    <source>
        <dbReference type="Proteomes" id="UP001516400"/>
    </source>
</evidence>
<dbReference type="Proteomes" id="UP001516400">
    <property type="component" value="Unassembled WGS sequence"/>
</dbReference>
<gene>
    <name evidence="1" type="ORF">HHI36_008964</name>
</gene>
<accession>A0ABD2MUJ1</accession>
<reference evidence="1 2" key="1">
    <citation type="journal article" date="2021" name="BMC Biol.">
        <title>Horizontally acquired antibacterial genes associated with adaptive radiation of ladybird beetles.</title>
        <authorList>
            <person name="Li H.S."/>
            <person name="Tang X.F."/>
            <person name="Huang Y.H."/>
            <person name="Xu Z.Y."/>
            <person name="Chen M.L."/>
            <person name="Du X.Y."/>
            <person name="Qiu B.Y."/>
            <person name="Chen P.T."/>
            <person name="Zhang W."/>
            <person name="Slipinski A."/>
            <person name="Escalona H.E."/>
            <person name="Waterhouse R.M."/>
            <person name="Zwick A."/>
            <person name="Pang H."/>
        </authorList>
    </citation>
    <scope>NUCLEOTIDE SEQUENCE [LARGE SCALE GENOMIC DNA]</scope>
    <source>
        <strain evidence="1">SYSU2018</strain>
    </source>
</reference>
<name>A0ABD2MUJ1_9CUCU</name>
<dbReference type="EMBL" id="JABFTP020000021">
    <property type="protein sequence ID" value="KAL3269907.1"/>
    <property type="molecule type" value="Genomic_DNA"/>
</dbReference>
<sequence length="155" mass="17945">MQSNKSVFLRQASQIYNMLLGTLSRKNRNQNMNEVGQETDLIDAEDEPFIRTADWRFPLTTNDMHEAVFLYLENCGKNDNRLKLQIKPCGIGVYNLRTKHSELTNHFGEKIKGNRDAVSLGIKVFQYDQNMKVVNTFTNKTIKKYFVLHGNVITL</sequence>
<comment type="caution">
    <text evidence="1">The sequence shown here is derived from an EMBL/GenBank/DDBJ whole genome shotgun (WGS) entry which is preliminary data.</text>
</comment>
<protein>
    <submittedName>
        <fullName evidence="1">Uncharacterized protein</fullName>
    </submittedName>
</protein>
<evidence type="ECO:0000313" key="1">
    <source>
        <dbReference type="EMBL" id="KAL3269907.1"/>
    </source>
</evidence>